<dbReference type="AlphaFoldDB" id="A0A2Z6LKZ5"/>
<dbReference type="Gene3D" id="3.40.50.10140">
    <property type="entry name" value="Toll/interleukin-1 receptor homology (TIR) domain"/>
    <property type="match status" value="1"/>
</dbReference>
<name>A0A2Z6LKZ5_TRISU</name>
<dbReference type="SUPFAM" id="SSF52200">
    <property type="entry name" value="Toll/Interleukin receptor TIR domain"/>
    <property type="match status" value="1"/>
</dbReference>
<evidence type="ECO:0000256" key="1">
    <source>
        <dbReference type="ARBA" id="ARBA00023027"/>
    </source>
</evidence>
<dbReference type="Pfam" id="PF01582">
    <property type="entry name" value="TIR"/>
    <property type="match status" value="1"/>
</dbReference>
<proteinExistence type="predicted"/>
<dbReference type="InterPro" id="IPR000157">
    <property type="entry name" value="TIR_dom"/>
</dbReference>
<dbReference type="PANTHER" id="PTHR32009">
    <property type="entry name" value="TMV RESISTANCE PROTEIN N-LIKE"/>
    <property type="match status" value="1"/>
</dbReference>
<accession>A0A2Z6LKZ5</accession>
<keyword evidence="4" id="KW-1185">Reference proteome</keyword>
<keyword evidence="1" id="KW-0520">NAD</keyword>
<dbReference type="EMBL" id="DF973127">
    <property type="protein sequence ID" value="GAU12958.1"/>
    <property type="molecule type" value="Genomic_DNA"/>
</dbReference>
<dbReference type="InterPro" id="IPR035897">
    <property type="entry name" value="Toll_tir_struct_dom_sf"/>
</dbReference>
<reference evidence="4" key="1">
    <citation type="journal article" date="2017" name="Front. Plant Sci.">
        <title>Climate Clever Clovers: New Paradigm to Reduce the Environmental Footprint of Ruminants by Breeding Low Methanogenic Forages Utilizing Haplotype Variation.</title>
        <authorList>
            <person name="Kaur P."/>
            <person name="Appels R."/>
            <person name="Bayer P.E."/>
            <person name="Keeble-Gagnere G."/>
            <person name="Wang J."/>
            <person name="Hirakawa H."/>
            <person name="Shirasawa K."/>
            <person name="Vercoe P."/>
            <person name="Stefanova K."/>
            <person name="Durmic Z."/>
            <person name="Nichols P."/>
            <person name="Revell C."/>
            <person name="Isobe S.N."/>
            <person name="Edwards D."/>
            <person name="Erskine W."/>
        </authorList>
    </citation>
    <scope>NUCLEOTIDE SEQUENCE [LARGE SCALE GENOMIC DNA]</scope>
    <source>
        <strain evidence="4">cv. Daliak</strain>
    </source>
</reference>
<dbReference type="FunFam" id="3.40.50.10140:FF:000007">
    <property type="entry name" value="Disease resistance protein (TIR-NBS-LRR class)"/>
    <property type="match status" value="1"/>
</dbReference>
<organism evidence="3 4">
    <name type="scientific">Trifolium subterraneum</name>
    <name type="common">Subterranean clover</name>
    <dbReference type="NCBI Taxonomy" id="3900"/>
    <lineage>
        <taxon>Eukaryota</taxon>
        <taxon>Viridiplantae</taxon>
        <taxon>Streptophyta</taxon>
        <taxon>Embryophyta</taxon>
        <taxon>Tracheophyta</taxon>
        <taxon>Spermatophyta</taxon>
        <taxon>Magnoliopsida</taxon>
        <taxon>eudicotyledons</taxon>
        <taxon>Gunneridae</taxon>
        <taxon>Pentapetalae</taxon>
        <taxon>rosids</taxon>
        <taxon>fabids</taxon>
        <taxon>Fabales</taxon>
        <taxon>Fabaceae</taxon>
        <taxon>Papilionoideae</taxon>
        <taxon>50 kb inversion clade</taxon>
        <taxon>NPAAA clade</taxon>
        <taxon>Hologalegina</taxon>
        <taxon>IRL clade</taxon>
        <taxon>Trifolieae</taxon>
        <taxon>Trifolium</taxon>
    </lineage>
</organism>
<feature type="domain" description="TIR" evidence="2">
    <location>
        <begin position="15"/>
        <end position="171"/>
    </location>
</feature>
<dbReference type="GO" id="GO:0007165">
    <property type="term" value="P:signal transduction"/>
    <property type="evidence" value="ECO:0007669"/>
    <property type="project" value="InterPro"/>
</dbReference>
<dbReference type="PANTHER" id="PTHR32009:SF144">
    <property type="entry name" value="RESISTANCE PROTEIN (TIR-NBS-LRR CLASS), PUTATIVE-RELATED"/>
    <property type="match status" value="1"/>
</dbReference>
<evidence type="ECO:0000313" key="3">
    <source>
        <dbReference type="EMBL" id="GAU12958.1"/>
    </source>
</evidence>
<dbReference type="OrthoDB" id="1678688at2759"/>
<gene>
    <name evidence="3" type="ORF">TSUD_97690</name>
</gene>
<protein>
    <recommendedName>
        <fullName evidence="2">TIR domain-containing protein</fullName>
    </recommendedName>
</protein>
<evidence type="ECO:0000313" key="4">
    <source>
        <dbReference type="Proteomes" id="UP000242715"/>
    </source>
</evidence>
<dbReference type="PROSITE" id="PS50104">
    <property type="entry name" value="TIR"/>
    <property type="match status" value="1"/>
</dbReference>
<sequence>MQSPSSSSSTSFSFFSYDVFISFRGIDTRFGFIGNLYKALSDKGIRTFIDDKELQKGDEITPSLLKNIENSRIAIIVFSKNYATSSFCLDELVHIIHYFKAKGRLILPVFYGVEPSLVRHQNDSYGEALTKHEERFQNNKENMERLLKWKIALKQAADLSGYHFNLRMKMM</sequence>
<dbReference type="Proteomes" id="UP000242715">
    <property type="component" value="Unassembled WGS sequence"/>
</dbReference>
<evidence type="ECO:0000259" key="2">
    <source>
        <dbReference type="PROSITE" id="PS50104"/>
    </source>
</evidence>
<dbReference type="SMART" id="SM00255">
    <property type="entry name" value="TIR"/>
    <property type="match status" value="1"/>
</dbReference>